<accession>A0A413YU53</accession>
<name>A0A413YU53_9FIRM</name>
<dbReference type="Gene3D" id="2.30.30.290">
    <property type="entry name" value="YopX-like domains"/>
    <property type="match status" value="1"/>
</dbReference>
<reference evidence="2 3" key="1">
    <citation type="submission" date="2018-08" db="EMBL/GenBank/DDBJ databases">
        <title>A genome reference for cultivated species of the human gut microbiota.</title>
        <authorList>
            <person name="Zou Y."/>
            <person name="Xue W."/>
            <person name="Luo G."/>
        </authorList>
    </citation>
    <scope>NUCLEOTIDE SEQUENCE [LARGE SCALE GENOMIC DNA]</scope>
    <source>
        <strain evidence="2 3">AM37-3BH</strain>
    </source>
</reference>
<evidence type="ECO:0000259" key="1">
    <source>
        <dbReference type="Pfam" id="PF09643"/>
    </source>
</evidence>
<dbReference type="RefSeq" id="WP_118362801.1">
    <property type="nucleotide sequence ID" value="NZ_QSHM01000010.1"/>
</dbReference>
<gene>
    <name evidence="2" type="ORF">DW858_09395</name>
</gene>
<dbReference type="Proteomes" id="UP000285844">
    <property type="component" value="Unassembled WGS sequence"/>
</dbReference>
<evidence type="ECO:0000313" key="2">
    <source>
        <dbReference type="EMBL" id="RHC12573.1"/>
    </source>
</evidence>
<protein>
    <recommendedName>
        <fullName evidence="1">YopX protein domain-containing protein</fullName>
    </recommendedName>
</protein>
<comment type="caution">
    <text evidence="2">The sequence shown here is derived from an EMBL/GenBank/DDBJ whole genome shotgun (WGS) entry which is preliminary data.</text>
</comment>
<organism evidence="2 3">
    <name type="scientific">Lachnospira eligens</name>
    <dbReference type="NCBI Taxonomy" id="39485"/>
    <lineage>
        <taxon>Bacteria</taxon>
        <taxon>Bacillati</taxon>
        <taxon>Bacillota</taxon>
        <taxon>Clostridia</taxon>
        <taxon>Lachnospirales</taxon>
        <taxon>Lachnospiraceae</taxon>
        <taxon>Lachnospira</taxon>
    </lineage>
</organism>
<feature type="domain" description="YopX protein" evidence="1">
    <location>
        <begin position="29"/>
        <end position="145"/>
    </location>
</feature>
<dbReference type="AlphaFoldDB" id="A0A413YU53"/>
<sequence length="150" mass="18094">MNSRYLFKAKKKNWQELLEDEQWVTGTIMYIENKCMMLIEDEKNLLTFHYLDDEMWSANIYAIEVDESTICECTGLTDRDDTLIWENDIVEILSKDGRFVIEWSDTEAEWQMHNFEEEYTVNFDNYWSHEVEVISNKFNNQESLESEETI</sequence>
<dbReference type="SUPFAM" id="SSF159006">
    <property type="entry name" value="YopX-like"/>
    <property type="match status" value="1"/>
</dbReference>
<dbReference type="InterPro" id="IPR023385">
    <property type="entry name" value="YopX-like_C"/>
</dbReference>
<dbReference type="EMBL" id="QSHM01000010">
    <property type="protein sequence ID" value="RHC12573.1"/>
    <property type="molecule type" value="Genomic_DNA"/>
</dbReference>
<proteinExistence type="predicted"/>
<evidence type="ECO:0000313" key="3">
    <source>
        <dbReference type="Proteomes" id="UP000285844"/>
    </source>
</evidence>
<dbReference type="Pfam" id="PF09643">
    <property type="entry name" value="YopX"/>
    <property type="match status" value="1"/>
</dbReference>
<dbReference type="InterPro" id="IPR019096">
    <property type="entry name" value="YopX_protein"/>
</dbReference>